<name>A0A7I7MR60_9MYCO</name>
<dbReference type="Proteomes" id="UP000467236">
    <property type="component" value="Chromosome"/>
</dbReference>
<reference evidence="1 2" key="1">
    <citation type="journal article" date="2019" name="Emerg. Microbes Infect.">
        <title>Comprehensive subspecies identification of 175 nontuberculous mycobacteria species based on 7547 genomic profiles.</title>
        <authorList>
            <person name="Matsumoto Y."/>
            <person name="Kinjo T."/>
            <person name="Motooka D."/>
            <person name="Nabeya D."/>
            <person name="Jung N."/>
            <person name="Uechi K."/>
            <person name="Horii T."/>
            <person name="Iida T."/>
            <person name="Fujita J."/>
            <person name="Nakamura S."/>
        </authorList>
    </citation>
    <scope>NUCLEOTIDE SEQUENCE [LARGE SCALE GENOMIC DNA]</scope>
    <source>
        <strain evidence="1 2">JCM 14233</strain>
    </source>
</reference>
<gene>
    <name evidence="1" type="ORF">MSHI_26240</name>
</gene>
<dbReference type="KEGG" id="mshj:MSHI_26240"/>
<dbReference type="EMBL" id="AP022575">
    <property type="protein sequence ID" value="BBX74718.1"/>
    <property type="molecule type" value="Genomic_DNA"/>
</dbReference>
<protein>
    <submittedName>
        <fullName evidence="1">Uncharacterized protein</fullName>
    </submittedName>
</protein>
<organism evidence="1 2">
    <name type="scientific">Mycobacterium shinjukuense</name>
    <dbReference type="NCBI Taxonomy" id="398694"/>
    <lineage>
        <taxon>Bacteria</taxon>
        <taxon>Bacillati</taxon>
        <taxon>Actinomycetota</taxon>
        <taxon>Actinomycetes</taxon>
        <taxon>Mycobacteriales</taxon>
        <taxon>Mycobacteriaceae</taxon>
        <taxon>Mycobacterium</taxon>
    </lineage>
</organism>
<keyword evidence="2" id="KW-1185">Reference proteome</keyword>
<accession>A0A7I7MR60</accession>
<evidence type="ECO:0000313" key="1">
    <source>
        <dbReference type="EMBL" id="BBX74718.1"/>
    </source>
</evidence>
<evidence type="ECO:0000313" key="2">
    <source>
        <dbReference type="Proteomes" id="UP000467236"/>
    </source>
</evidence>
<dbReference type="AlphaFoldDB" id="A0A7I7MR60"/>
<sequence length="69" mass="7101">MIPSALAWDCALRMKVTVMLRACGPPPPQAPTTTAAASTATTLQAFRIGVRFAMAIACPADTVGGKGLR</sequence>
<proteinExistence type="predicted"/>